<gene>
    <name evidence="1" type="ORF">VVAX_04356</name>
</gene>
<sequence length="48" mass="5208">MAGAGVEVFRFGGVWHARRQVLNGRLVMGIGYTQALAVADLESQWSMA</sequence>
<dbReference type="RefSeq" id="WP_339091897.1">
    <property type="nucleotide sequence ID" value="NZ_LR743507.1"/>
</dbReference>
<name>A0A679JCA1_VARPD</name>
<protein>
    <submittedName>
        <fullName evidence="1">Uncharacterized protein</fullName>
    </submittedName>
</protein>
<dbReference type="AlphaFoldDB" id="A0A679JCA1"/>
<accession>A0A679JCA1</accession>
<reference evidence="1" key="1">
    <citation type="submission" date="2019-12" db="EMBL/GenBank/DDBJ databases">
        <authorList>
            <person name="Cremers G."/>
        </authorList>
    </citation>
    <scope>NUCLEOTIDE SEQUENCE</scope>
    <source>
        <strain evidence="1">Vvax</strain>
    </source>
</reference>
<evidence type="ECO:0000313" key="1">
    <source>
        <dbReference type="EMBL" id="CAA2107680.1"/>
    </source>
</evidence>
<organism evidence="1">
    <name type="scientific">Variovorax paradoxus</name>
    <dbReference type="NCBI Taxonomy" id="34073"/>
    <lineage>
        <taxon>Bacteria</taxon>
        <taxon>Pseudomonadati</taxon>
        <taxon>Pseudomonadota</taxon>
        <taxon>Betaproteobacteria</taxon>
        <taxon>Burkholderiales</taxon>
        <taxon>Comamonadaceae</taxon>
        <taxon>Variovorax</taxon>
    </lineage>
</organism>
<proteinExistence type="predicted"/>
<dbReference type="EMBL" id="LR743507">
    <property type="protein sequence ID" value="CAA2107680.1"/>
    <property type="molecule type" value="Genomic_DNA"/>
</dbReference>